<dbReference type="EMBL" id="SMRU01000032">
    <property type="protein sequence ID" value="TDF91185.1"/>
    <property type="molecule type" value="Genomic_DNA"/>
</dbReference>
<dbReference type="OrthoDB" id="4950938at2"/>
<evidence type="ECO:0000313" key="2">
    <source>
        <dbReference type="Proteomes" id="UP000295511"/>
    </source>
</evidence>
<dbReference type="AlphaFoldDB" id="A0A4R5K9C3"/>
<reference evidence="1 2" key="1">
    <citation type="submission" date="2019-03" db="EMBL/GenBank/DDBJ databases">
        <title>Whole genome sequence of Arthrobacter sp JH1-1.</title>
        <authorList>
            <person name="Trinh H.N."/>
        </authorList>
    </citation>
    <scope>NUCLEOTIDE SEQUENCE [LARGE SCALE GENOMIC DNA]</scope>
    <source>
        <strain evidence="1 2">JH1-1</strain>
    </source>
</reference>
<accession>A0A4R5K9C3</accession>
<dbReference type="Proteomes" id="UP000295511">
    <property type="component" value="Unassembled WGS sequence"/>
</dbReference>
<protein>
    <submittedName>
        <fullName evidence="1">Uncharacterized protein</fullName>
    </submittedName>
</protein>
<sequence>MGFHIQSDWLPLVGEAVEVRLHNEFVRNGVVDAVTDDNSILWLAIDGVNPRTMVQRWDGYEIWIDYKWEKPPKRPRGATAP</sequence>
<comment type="caution">
    <text evidence="1">The sequence shown here is derived from an EMBL/GenBank/DDBJ whole genome shotgun (WGS) entry which is preliminary data.</text>
</comment>
<name>A0A4R5K9C3_9MICC</name>
<proteinExistence type="predicted"/>
<gene>
    <name evidence="1" type="ORF">E1809_21480</name>
</gene>
<evidence type="ECO:0000313" key="1">
    <source>
        <dbReference type="EMBL" id="TDF91185.1"/>
    </source>
</evidence>
<organism evidence="1 2">
    <name type="scientific">Arthrobacter terricola</name>
    <dbReference type="NCBI Taxonomy" id="2547396"/>
    <lineage>
        <taxon>Bacteria</taxon>
        <taxon>Bacillati</taxon>
        <taxon>Actinomycetota</taxon>
        <taxon>Actinomycetes</taxon>
        <taxon>Micrococcales</taxon>
        <taxon>Micrococcaceae</taxon>
        <taxon>Arthrobacter</taxon>
    </lineage>
</organism>
<dbReference type="RefSeq" id="WP_133206292.1">
    <property type="nucleotide sequence ID" value="NZ_SMRU01000032.1"/>
</dbReference>
<keyword evidence="2" id="KW-1185">Reference proteome</keyword>